<feature type="non-terminal residue" evidence="2">
    <location>
        <position position="109"/>
    </location>
</feature>
<proteinExistence type="predicted"/>
<accession>A0AAN4ZU14</accession>
<feature type="signal peptide" evidence="1">
    <location>
        <begin position="1"/>
        <end position="25"/>
    </location>
</feature>
<sequence>MIRVLYRNLILFPALFFVNYGKVDFRDVGHMNTLEHKLGEIFKRNDNSMFEDHGDTVVAKFPHDPIDVQGTPVFFYERSPSLKAFSCKNYTAMNTGHEVEVCETILCMR</sequence>
<feature type="chain" id="PRO_5042919791" evidence="1">
    <location>
        <begin position="26"/>
        <end position="109"/>
    </location>
</feature>
<evidence type="ECO:0000256" key="1">
    <source>
        <dbReference type="SAM" id="SignalP"/>
    </source>
</evidence>
<name>A0AAN4ZU14_9BILA</name>
<comment type="caution">
    <text evidence="2">The sequence shown here is derived from an EMBL/GenBank/DDBJ whole genome shotgun (WGS) entry which is preliminary data.</text>
</comment>
<gene>
    <name evidence="2" type="ORF">PMAYCL1PPCAC_14065</name>
</gene>
<organism evidence="2 3">
    <name type="scientific">Pristionchus mayeri</name>
    <dbReference type="NCBI Taxonomy" id="1317129"/>
    <lineage>
        <taxon>Eukaryota</taxon>
        <taxon>Metazoa</taxon>
        <taxon>Ecdysozoa</taxon>
        <taxon>Nematoda</taxon>
        <taxon>Chromadorea</taxon>
        <taxon>Rhabditida</taxon>
        <taxon>Rhabditina</taxon>
        <taxon>Diplogasteromorpha</taxon>
        <taxon>Diplogasteroidea</taxon>
        <taxon>Neodiplogasteridae</taxon>
        <taxon>Pristionchus</taxon>
    </lineage>
</organism>
<evidence type="ECO:0000313" key="2">
    <source>
        <dbReference type="EMBL" id="GMR43870.1"/>
    </source>
</evidence>
<evidence type="ECO:0000313" key="3">
    <source>
        <dbReference type="Proteomes" id="UP001328107"/>
    </source>
</evidence>
<dbReference type="AlphaFoldDB" id="A0AAN4ZU14"/>
<keyword evidence="3" id="KW-1185">Reference proteome</keyword>
<protein>
    <submittedName>
        <fullName evidence="2">Uncharacterized protein</fullName>
    </submittedName>
</protein>
<dbReference type="EMBL" id="BTRK01000003">
    <property type="protein sequence ID" value="GMR43870.1"/>
    <property type="molecule type" value="Genomic_DNA"/>
</dbReference>
<dbReference type="Proteomes" id="UP001328107">
    <property type="component" value="Unassembled WGS sequence"/>
</dbReference>
<reference evidence="3" key="1">
    <citation type="submission" date="2022-10" db="EMBL/GenBank/DDBJ databases">
        <title>Genome assembly of Pristionchus species.</title>
        <authorList>
            <person name="Yoshida K."/>
            <person name="Sommer R.J."/>
        </authorList>
    </citation>
    <scope>NUCLEOTIDE SEQUENCE [LARGE SCALE GENOMIC DNA]</scope>
    <source>
        <strain evidence="3">RS5460</strain>
    </source>
</reference>
<keyword evidence="1" id="KW-0732">Signal</keyword>